<sequence>MITYQEAQDTLRSMTKSESLLRHARTVELVMRVYAAKLGEDEAQWGITGLLHDADYEAHPDQHPNVIVNMLRERGEEEIAHAISAHYTKWGVPYNSLLDKALLACDEVTGFVVACAQVRPTRLQGLEAKSVLKKLGQKSFAASVDREEVKLGAEKFGVDLKEHISFIITVLQQHQEELQLQPVEAQA</sequence>
<dbReference type="RefSeq" id="WP_140622507.1">
    <property type="nucleotide sequence ID" value="NZ_VFRQ01000008.1"/>
</dbReference>
<dbReference type="InterPro" id="IPR006674">
    <property type="entry name" value="HD_domain"/>
</dbReference>
<dbReference type="AlphaFoldDB" id="A0A501W4Q4"/>
<dbReference type="PANTHER" id="PTHR38659">
    <property type="entry name" value="METAL-DEPENDENT PHOSPHOHYDROLASE"/>
    <property type="match status" value="1"/>
</dbReference>
<reference evidence="2 3" key="1">
    <citation type="submission" date="2019-06" db="EMBL/GenBank/DDBJ databases">
        <title>A novel bacterium of genus Pontibacter, isolated from marine sediment.</title>
        <authorList>
            <person name="Huang H."/>
            <person name="Mo K."/>
            <person name="Hu Y."/>
        </authorList>
    </citation>
    <scope>NUCLEOTIDE SEQUENCE [LARGE SCALE GENOMIC DNA]</scope>
    <source>
        <strain evidence="2 3">HB172049</strain>
    </source>
</reference>
<protein>
    <submittedName>
        <fullName evidence="2">HD domain-containing protein</fullName>
    </submittedName>
</protein>
<comment type="caution">
    <text evidence="2">The sequence shown here is derived from an EMBL/GenBank/DDBJ whole genome shotgun (WGS) entry which is preliminary data.</text>
</comment>
<dbReference type="SUPFAM" id="SSF109604">
    <property type="entry name" value="HD-domain/PDEase-like"/>
    <property type="match status" value="1"/>
</dbReference>
<organism evidence="2 3">
    <name type="scientific">Pontibacter mangrovi</name>
    <dbReference type="NCBI Taxonomy" id="2589816"/>
    <lineage>
        <taxon>Bacteria</taxon>
        <taxon>Pseudomonadati</taxon>
        <taxon>Bacteroidota</taxon>
        <taxon>Cytophagia</taxon>
        <taxon>Cytophagales</taxon>
        <taxon>Hymenobacteraceae</taxon>
        <taxon>Pontibacter</taxon>
    </lineage>
</organism>
<accession>A0A501W4Q4</accession>
<gene>
    <name evidence="2" type="ORF">FJM65_15760</name>
</gene>
<dbReference type="OrthoDB" id="9801160at2"/>
<name>A0A501W4Q4_9BACT</name>
<dbReference type="Gene3D" id="1.10.3210.10">
    <property type="entry name" value="Hypothetical protein af1432"/>
    <property type="match status" value="1"/>
</dbReference>
<evidence type="ECO:0000313" key="2">
    <source>
        <dbReference type="EMBL" id="TPE43094.1"/>
    </source>
</evidence>
<dbReference type="Pfam" id="PF01966">
    <property type="entry name" value="HD"/>
    <property type="match status" value="1"/>
</dbReference>
<evidence type="ECO:0000313" key="3">
    <source>
        <dbReference type="Proteomes" id="UP000316727"/>
    </source>
</evidence>
<keyword evidence="3" id="KW-1185">Reference proteome</keyword>
<feature type="domain" description="HD" evidence="1">
    <location>
        <begin position="21"/>
        <end position="92"/>
    </location>
</feature>
<dbReference type="Proteomes" id="UP000316727">
    <property type="component" value="Unassembled WGS sequence"/>
</dbReference>
<dbReference type="PANTHER" id="PTHR38659:SF1">
    <property type="entry name" value="METAL DEPENDENT PHOSPHOHYDROLASE"/>
    <property type="match status" value="1"/>
</dbReference>
<dbReference type="EMBL" id="VFRQ01000008">
    <property type="protein sequence ID" value="TPE43094.1"/>
    <property type="molecule type" value="Genomic_DNA"/>
</dbReference>
<evidence type="ECO:0000259" key="1">
    <source>
        <dbReference type="Pfam" id="PF01966"/>
    </source>
</evidence>
<proteinExistence type="predicted"/>